<dbReference type="PANTHER" id="PTHR42741">
    <property type="entry name" value="NITROREDUCTASE FAMILY PROTEIN"/>
    <property type="match status" value="1"/>
</dbReference>
<dbReference type="CDD" id="cd02142">
    <property type="entry name" value="McbC_SagB-like_oxidoreductase"/>
    <property type="match status" value="2"/>
</dbReference>
<organism evidence="2 3">
    <name type="scientific">Phaseolus angularis</name>
    <name type="common">Azuki bean</name>
    <name type="synonym">Vigna angularis</name>
    <dbReference type="NCBI Taxonomy" id="3914"/>
    <lineage>
        <taxon>Eukaryota</taxon>
        <taxon>Viridiplantae</taxon>
        <taxon>Streptophyta</taxon>
        <taxon>Embryophyta</taxon>
        <taxon>Tracheophyta</taxon>
        <taxon>Spermatophyta</taxon>
        <taxon>Magnoliopsida</taxon>
        <taxon>eudicotyledons</taxon>
        <taxon>Gunneridae</taxon>
        <taxon>Pentapetalae</taxon>
        <taxon>rosids</taxon>
        <taxon>fabids</taxon>
        <taxon>Fabales</taxon>
        <taxon>Fabaceae</taxon>
        <taxon>Papilionoideae</taxon>
        <taxon>50 kb inversion clade</taxon>
        <taxon>NPAAA clade</taxon>
        <taxon>indigoferoid/millettioid clade</taxon>
        <taxon>Phaseoleae</taxon>
        <taxon>Vigna</taxon>
    </lineage>
</organism>
<dbReference type="STRING" id="3914.A0A0L9VR55"/>
<accession>A0A0L9VR55</accession>
<dbReference type="GO" id="GO:0016491">
    <property type="term" value="F:oxidoreductase activity"/>
    <property type="evidence" value="ECO:0007669"/>
    <property type="project" value="InterPro"/>
</dbReference>
<evidence type="ECO:0000313" key="3">
    <source>
        <dbReference type="Proteomes" id="UP000053144"/>
    </source>
</evidence>
<proteinExistence type="predicted"/>
<dbReference type="PANTHER" id="PTHR42741:SF3">
    <property type="entry name" value="NITROREDUCTASE FAMILY PROTEIN"/>
    <property type="match status" value="1"/>
</dbReference>
<dbReference type="OMA" id="RETWKYG"/>
<dbReference type="Gramene" id="KOM57540">
    <property type="protein sequence ID" value="KOM57540"/>
    <property type="gene ID" value="LR48_Vigan11g057300"/>
</dbReference>
<name>A0A0L9VR55_PHAAN</name>
<evidence type="ECO:0008006" key="4">
    <source>
        <dbReference type="Google" id="ProtNLM"/>
    </source>
</evidence>
<protein>
    <recommendedName>
        <fullName evidence="4">Nitroreductase domain-containing protein</fullName>
    </recommendedName>
</protein>
<dbReference type="Proteomes" id="UP000053144">
    <property type="component" value="Chromosome 11"/>
</dbReference>
<gene>
    <name evidence="2" type="ORF">LR48_Vigan11g057300</name>
</gene>
<evidence type="ECO:0000256" key="1">
    <source>
        <dbReference type="SAM" id="MobiDB-lite"/>
    </source>
</evidence>
<reference evidence="3" key="1">
    <citation type="journal article" date="2015" name="Proc. Natl. Acad. Sci. U.S.A.">
        <title>Genome sequencing of adzuki bean (Vigna angularis) provides insight into high starch and low fat accumulation and domestication.</title>
        <authorList>
            <person name="Yang K."/>
            <person name="Tian Z."/>
            <person name="Chen C."/>
            <person name="Luo L."/>
            <person name="Zhao B."/>
            <person name="Wang Z."/>
            <person name="Yu L."/>
            <person name="Li Y."/>
            <person name="Sun Y."/>
            <person name="Li W."/>
            <person name="Chen Y."/>
            <person name="Li Y."/>
            <person name="Zhang Y."/>
            <person name="Ai D."/>
            <person name="Zhao J."/>
            <person name="Shang C."/>
            <person name="Ma Y."/>
            <person name="Wu B."/>
            <person name="Wang M."/>
            <person name="Gao L."/>
            <person name="Sun D."/>
            <person name="Zhang P."/>
            <person name="Guo F."/>
            <person name="Wang W."/>
            <person name="Li Y."/>
            <person name="Wang J."/>
            <person name="Varshney R.K."/>
            <person name="Wang J."/>
            <person name="Ling H.Q."/>
            <person name="Wan P."/>
        </authorList>
    </citation>
    <scope>NUCLEOTIDE SEQUENCE</scope>
    <source>
        <strain evidence="3">cv. Jingnong 6</strain>
    </source>
</reference>
<feature type="region of interest" description="Disordered" evidence="1">
    <location>
        <begin position="47"/>
        <end position="72"/>
    </location>
</feature>
<sequence length="705" mass="80091">MPSPYPLRNLTTPSPPLLHFLPSTPFTLSFFHPPLFHSHAMMPSFSSSASSSSSSPSPSTSSNPQQHHEQYSQNNLNQHLDHVLKYHNQTKHNLNHYARGPHGLDWANQPNPFRRYLSAPLISLLHPQPPYQPPLYHSLFLSFPSPHPISQSTVSQFLFDSLALSAWKTTGFSTWSLRVNPSSGNLHPTEAYIVAPPIPSISDSAFVAHYAPKEHSLELRAQIPSGFFPKFFPTNSFLVGLSSVFWREAWKYGERAFRYCNHDVGHAIGAVAMAAASLGWDVKVLDTLGCEELKRLMGLHVFPDFEIPSRAVRGKIPEIEFEHPDCVMLVYPSGVDGFDVNWKELSEAILGFDKLEWKGKHNYLSKEHVCWDVIYRTAEAVKKPLTLGDKFSVEPFQRSGVCGEGFYKGLTMREVVRKRRSAVDMDGVTKIERDAFYQILLHCLPSGCLGGGRQRRQLVLPFRALPWDAEVHAALFVHRVVGLPQGLYFLVRNKNHFDELKKAMLPDFLWTKPEGCPDELPLYELLRSDCRQLVKQLSCHQDIASDGCFSLGMLARMEPTLREKNVWMYPRLFWETGVLGQVLYLEAHAIGISATGIGCFFDDPVLFTIYGDDGNFGPLSYSKAWRVYERRRYRRGREGDRTVEDSGRTVESEDERPEQVEVTGRANERPERGPRTSVLSEWKQQGRNERNEDKRPEQVEAPTSV</sequence>
<dbReference type="AlphaFoldDB" id="A0A0L9VR55"/>
<dbReference type="EMBL" id="CM003381">
    <property type="protein sequence ID" value="KOM57540.1"/>
    <property type="molecule type" value="Genomic_DNA"/>
</dbReference>
<feature type="compositionally biased region" description="Low complexity" evidence="1">
    <location>
        <begin position="47"/>
        <end position="62"/>
    </location>
</feature>
<feature type="compositionally biased region" description="Basic and acidic residues" evidence="1">
    <location>
        <begin position="636"/>
        <end position="651"/>
    </location>
</feature>
<dbReference type="SUPFAM" id="SSF55469">
    <property type="entry name" value="FMN-dependent nitroreductase-like"/>
    <property type="match status" value="2"/>
</dbReference>
<evidence type="ECO:0000313" key="2">
    <source>
        <dbReference type="EMBL" id="KOM57540.1"/>
    </source>
</evidence>
<feature type="region of interest" description="Disordered" evidence="1">
    <location>
        <begin position="636"/>
        <end position="705"/>
    </location>
</feature>
<feature type="compositionally biased region" description="Basic and acidic residues" evidence="1">
    <location>
        <begin position="684"/>
        <end position="698"/>
    </location>
</feature>
<dbReference type="Gene3D" id="3.40.109.10">
    <property type="entry name" value="NADH Oxidase"/>
    <property type="match status" value="2"/>
</dbReference>
<dbReference type="InterPro" id="IPR000415">
    <property type="entry name" value="Nitroreductase-like"/>
</dbReference>